<dbReference type="PANTHER" id="PTHR43691">
    <property type="entry name" value="URIDINE PHOSPHORYLASE"/>
    <property type="match status" value="1"/>
</dbReference>
<proteinExistence type="predicted"/>
<accession>A0A1X0Y5Y0</accession>
<evidence type="ECO:0000313" key="6">
    <source>
        <dbReference type="Proteomes" id="UP000193136"/>
    </source>
</evidence>
<evidence type="ECO:0000256" key="2">
    <source>
        <dbReference type="ARBA" id="ARBA00021980"/>
    </source>
</evidence>
<dbReference type="GO" id="GO:0005829">
    <property type="term" value="C:cytosol"/>
    <property type="evidence" value="ECO:0007669"/>
    <property type="project" value="TreeGrafter"/>
</dbReference>
<dbReference type="CDD" id="cd09007">
    <property type="entry name" value="NP-I_spr0068"/>
    <property type="match status" value="1"/>
</dbReference>
<protein>
    <recommendedName>
        <fullName evidence="2">Uridine phosphorylase</fullName>
        <ecNumber evidence="1">2.4.2.3</ecNumber>
    </recommendedName>
</protein>
<dbReference type="InterPro" id="IPR035994">
    <property type="entry name" value="Nucleoside_phosphorylase_sf"/>
</dbReference>
<dbReference type="SUPFAM" id="SSF53167">
    <property type="entry name" value="Purine and uridine phosphorylases"/>
    <property type="match status" value="1"/>
</dbReference>
<dbReference type="InterPro" id="IPR000845">
    <property type="entry name" value="Nucleoside_phosphorylase_d"/>
</dbReference>
<evidence type="ECO:0000256" key="1">
    <source>
        <dbReference type="ARBA" id="ARBA00011888"/>
    </source>
</evidence>
<dbReference type="GO" id="GO:0004850">
    <property type="term" value="F:uridine phosphorylase activity"/>
    <property type="evidence" value="ECO:0007669"/>
    <property type="project" value="UniProtKB-EC"/>
</dbReference>
<evidence type="ECO:0000259" key="4">
    <source>
        <dbReference type="Pfam" id="PF01048"/>
    </source>
</evidence>
<sequence length="273" mass="29654">MKNISEKTLRNLPIFSHQTADPSVFLPEKLLARASSMKGERQAKIPACCLLDFDGELIAVAQKRFAASTSPDWPCFHTSLLILEQDGFEMGLIGGTVGASFAVLVCEQLIACGCRHLIGYSSAGSIGTQMSPPYMMIPDRAIRDEGTSYHYLPPAPSVEADGFLPEILVRHVKNCGLPVCRGTTWTTDAPYRETASQIEQHRATGVQTVEMEAAALLALAQVKQVEIASLLHVTNTMATGDNDFHKGPEDINYKIIECCMDALKEALEQGGGR</sequence>
<evidence type="ECO:0000313" key="5">
    <source>
        <dbReference type="EMBL" id="ORJ60601.1"/>
    </source>
</evidence>
<dbReference type="EC" id="2.4.2.3" evidence="1"/>
<feature type="domain" description="Nucleoside phosphorylase" evidence="4">
    <location>
        <begin position="87"/>
        <end position="243"/>
    </location>
</feature>
<reference evidence="5 6" key="1">
    <citation type="submission" date="2017-03" db="EMBL/GenBank/DDBJ databases">
        <title>Genome sequence of Geothermobacter sp. EPR-M, Deep-Sea Iron Reducer.</title>
        <authorList>
            <person name="Tully B."/>
            <person name="Savalia P."/>
            <person name="Abuyen K."/>
            <person name="Baughan C."/>
            <person name="Romero E."/>
            <person name="Ronkowski C."/>
            <person name="Torres B."/>
            <person name="Tremblay J."/>
            <person name="Trujillo A."/>
            <person name="Tyler M."/>
            <person name="Perez-Rodriguez I."/>
            <person name="Amend J."/>
        </authorList>
    </citation>
    <scope>NUCLEOTIDE SEQUENCE [LARGE SCALE GENOMIC DNA]</scope>
    <source>
        <strain evidence="5 6">EPR-M</strain>
    </source>
</reference>
<comment type="catalytic activity">
    <reaction evidence="3">
        <text>uridine + phosphate = alpha-D-ribose 1-phosphate + uracil</text>
        <dbReference type="Rhea" id="RHEA:24388"/>
        <dbReference type="ChEBI" id="CHEBI:16704"/>
        <dbReference type="ChEBI" id="CHEBI:17568"/>
        <dbReference type="ChEBI" id="CHEBI:43474"/>
        <dbReference type="ChEBI" id="CHEBI:57720"/>
        <dbReference type="EC" id="2.4.2.3"/>
    </reaction>
</comment>
<dbReference type="Pfam" id="PF01048">
    <property type="entry name" value="PNP_UDP_1"/>
    <property type="match status" value="1"/>
</dbReference>
<evidence type="ECO:0000256" key="3">
    <source>
        <dbReference type="ARBA" id="ARBA00048447"/>
    </source>
</evidence>
<dbReference type="Proteomes" id="UP000193136">
    <property type="component" value="Unassembled WGS sequence"/>
</dbReference>
<comment type="caution">
    <text evidence="5">The sequence shown here is derived from an EMBL/GenBank/DDBJ whole genome shotgun (WGS) entry which is preliminary data.</text>
</comment>
<gene>
    <name evidence="5" type="ORF">B5V00_07120</name>
</gene>
<keyword evidence="6" id="KW-1185">Reference proteome</keyword>
<name>A0A1X0Y5Y0_9BACT</name>
<dbReference type="Gene3D" id="3.40.50.1580">
    <property type="entry name" value="Nucleoside phosphorylase domain"/>
    <property type="match status" value="1"/>
</dbReference>
<dbReference type="OrthoDB" id="7945729at2"/>
<dbReference type="PANTHER" id="PTHR43691:SF11">
    <property type="entry name" value="FI09636P-RELATED"/>
    <property type="match status" value="1"/>
</dbReference>
<dbReference type="GO" id="GO:0004731">
    <property type="term" value="F:purine-nucleoside phosphorylase activity"/>
    <property type="evidence" value="ECO:0007669"/>
    <property type="project" value="TreeGrafter"/>
</dbReference>
<organism evidence="5 6">
    <name type="scientific">Geothermobacter hydrogeniphilus</name>
    <dbReference type="NCBI Taxonomy" id="1969733"/>
    <lineage>
        <taxon>Bacteria</taxon>
        <taxon>Pseudomonadati</taxon>
        <taxon>Thermodesulfobacteriota</taxon>
        <taxon>Desulfuromonadia</taxon>
        <taxon>Desulfuromonadales</taxon>
        <taxon>Geothermobacteraceae</taxon>
        <taxon>Geothermobacter</taxon>
    </lineage>
</organism>
<dbReference type="RefSeq" id="WP_085010082.1">
    <property type="nucleotide sequence ID" value="NZ_NAAD01000007.1"/>
</dbReference>
<dbReference type="AlphaFoldDB" id="A0A1X0Y5Y0"/>
<dbReference type="GO" id="GO:0006152">
    <property type="term" value="P:purine nucleoside catabolic process"/>
    <property type="evidence" value="ECO:0007669"/>
    <property type="project" value="TreeGrafter"/>
</dbReference>
<dbReference type="EMBL" id="NAAD01000007">
    <property type="protein sequence ID" value="ORJ60601.1"/>
    <property type="molecule type" value="Genomic_DNA"/>
</dbReference>
<dbReference type="STRING" id="1969733.B5V00_07120"/>